<dbReference type="PROSITE" id="PS50853">
    <property type="entry name" value="FN3"/>
    <property type="match status" value="9"/>
</dbReference>
<feature type="transmembrane region" description="Helical" evidence="2">
    <location>
        <begin position="1530"/>
        <end position="1552"/>
    </location>
</feature>
<dbReference type="SMART" id="SM00060">
    <property type="entry name" value="FN3"/>
    <property type="match status" value="9"/>
</dbReference>
<feature type="domain" description="Fibronectin type-III" evidence="3">
    <location>
        <begin position="977"/>
        <end position="1069"/>
    </location>
</feature>
<feature type="compositionally biased region" description="Low complexity" evidence="1">
    <location>
        <begin position="296"/>
        <end position="307"/>
    </location>
</feature>
<reference evidence="4" key="1">
    <citation type="submission" date="2020-05" db="UniProtKB">
        <authorList>
            <consortium name="EnsemblMetazoa"/>
        </authorList>
    </citation>
    <scope>IDENTIFICATION</scope>
    <source>
        <strain evidence="4">USDA</strain>
    </source>
</reference>
<keyword evidence="2" id="KW-0812">Transmembrane</keyword>
<feature type="region of interest" description="Disordered" evidence="1">
    <location>
        <begin position="1"/>
        <end position="23"/>
    </location>
</feature>
<feature type="compositionally biased region" description="Low complexity" evidence="1">
    <location>
        <begin position="326"/>
        <end position="335"/>
    </location>
</feature>
<feature type="compositionally biased region" description="Low complexity" evidence="1">
    <location>
        <begin position="10"/>
        <end position="23"/>
    </location>
</feature>
<dbReference type="PANTHER" id="PTHR24099:SF11">
    <property type="entry name" value="FIBRONECTIN TYPE III DOMAIN-CONTAINING 3BA-RELATED"/>
    <property type="match status" value="1"/>
</dbReference>
<feature type="domain" description="Fibronectin type-III" evidence="3">
    <location>
        <begin position="1213"/>
        <end position="1311"/>
    </location>
</feature>
<feature type="compositionally biased region" description="Polar residues" evidence="1">
    <location>
        <begin position="285"/>
        <end position="295"/>
    </location>
</feature>
<dbReference type="InterPro" id="IPR050617">
    <property type="entry name" value="E3_ligase_FN3/SPRY"/>
</dbReference>
<evidence type="ECO:0000256" key="1">
    <source>
        <dbReference type="SAM" id="MobiDB-lite"/>
    </source>
</evidence>
<feature type="domain" description="Fibronectin type-III" evidence="3">
    <location>
        <begin position="676"/>
        <end position="768"/>
    </location>
</feature>
<evidence type="ECO:0000256" key="2">
    <source>
        <dbReference type="SAM" id="Phobius"/>
    </source>
</evidence>
<feature type="compositionally biased region" description="Low complexity" evidence="1">
    <location>
        <begin position="220"/>
        <end position="235"/>
    </location>
</feature>
<feature type="domain" description="Fibronectin type-III" evidence="3">
    <location>
        <begin position="373"/>
        <end position="473"/>
    </location>
</feature>
<gene>
    <name evidence="4" type="primary">106092768</name>
</gene>
<dbReference type="VEuPathDB" id="VectorBase:SCAU013947"/>
<dbReference type="CDD" id="cd00063">
    <property type="entry name" value="FN3"/>
    <property type="match status" value="9"/>
</dbReference>
<feature type="domain" description="Fibronectin type-III" evidence="3">
    <location>
        <begin position="477"/>
        <end position="577"/>
    </location>
</feature>
<keyword evidence="2" id="KW-0472">Membrane</keyword>
<protein>
    <recommendedName>
        <fullName evidence="3">Fibronectin type-III domain-containing protein</fullName>
    </recommendedName>
</protein>
<keyword evidence="5" id="KW-1185">Reference proteome</keyword>
<feature type="domain" description="Fibronectin type-III" evidence="3">
    <location>
        <begin position="772"/>
        <end position="868"/>
    </location>
</feature>
<feature type="compositionally biased region" description="Basic residues" evidence="1">
    <location>
        <begin position="1346"/>
        <end position="1371"/>
    </location>
</feature>
<dbReference type="FunFam" id="2.60.40.10:FF:001846">
    <property type="entry name" value="Uncharacterized protein, isoform E"/>
    <property type="match status" value="1"/>
</dbReference>
<dbReference type="Proteomes" id="UP000095300">
    <property type="component" value="Unassembled WGS sequence"/>
</dbReference>
<dbReference type="PANTHER" id="PTHR24099">
    <property type="entry name" value="E3 UBIQUITIN-PROTEIN LIGASE TRIM36-RELATED"/>
    <property type="match status" value="1"/>
</dbReference>
<feature type="domain" description="Fibronectin type-III" evidence="3">
    <location>
        <begin position="581"/>
        <end position="672"/>
    </location>
</feature>
<keyword evidence="2" id="KW-1133">Transmembrane helix</keyword>
<dbReference type="Pfam" id="PF00041">
    <property type="entry name" value="fn3"/>
    <property type="match status" value="5"/>
</dbReference>
<accession>A0A1I8Q4Z2</accession>
<name>A0A1I8Q4Z2_STOCA</name>
<evidence type="ECO:0000313" key="4">
    <source>
        <dbReference type="EnsemblMetazoa" id="SCAU013947-PA"/>
    </source>
</evidence>
<sequence>MENGHGGLSPSGSTASTVSSNSNGGVGNGGNVVAATAAPGPVYIQYHGDYYPTEYYIAPHPHEGICPQHPHHHQAICAIPADYGMCPENYNDVYNGPTTVQMVSQNRPPPPMTVPVQMPQYVNESGTLTHVVLSPQQYQQLHAGQGHIHPSFIANGTTHYYAPMPNGYQPATGASAPYPVNPHGHMTAPPPHQQPGTPQPPTGPHQPQMNPIANPPPPQQQQQQHSPASHSANHSPSPPNNNYHKDERTQRQHSKLLRKLEKQREYNNSSVSSPNDSPSPRRQETQMNGHNNGSIRSQHNNNNSNNNHQRKSHHQRNGNLANYATNNSSNKCNNNQGATCEDGDELLSTTPLNGEDNGEEEDCQASIIEQLSDIQKPEVADITPRSAKIMWDIPQSINESALQLINLEELRYNVLLSERTKECKFKSLYEGSSYDCIIQDLKPGQDYVIKVRVHYEHLQGNPSEPVEFSTPPCEPERPAAPRMVTFTKNSLQLRWNMSNCNGSPLQHYLLEYDEGRTGPIGGDSRPINFVEAVKTKGRQYVVTKLQPSTLYHFRLAAVNEVGPSAYSPICSFSTQGNPPSAPKPPSLQSTSSSSLRLFWERRQSDGATCIYVLQMLDRESGHGYLNMYNGPECSYECCQLRRATLYCFRLRAENETGASAWSSEVSYKTAPERPGRPGKPYAKGKIHGHHFRVRWDPPTDNGGAEVQRYILEINRGGQKFEQAYEGAECETTCERLQPGTTYQLRASCEGPGGFSPYSEVSHITSEAVVPIAPAAPYYDNPPGPFAAVLRLHKPEYNGGAPILEYEVQLRLPDDQEAPTMAYRGKDAYCVIKDLQPGNAYEVQSRAINRIGAGAWSPWFEFSSAAAPPNNPESLKVIVKSATQLHVTWQEPANKGGAPISEYRLESATATMGNSEESSSLESPPASAFHICYQGLQCSTDLRNLLPFTSYYFRVNACNVAGMSKWSPLVNCRTPAAVPSAPQIKDFEFTSNEATLRWSAPDNNGSPILNYTIEYTVPANSCSITTPDDKTEYTISNLQPETSYKFKVQATNAIGTGSFSAYAKLTTLPSPPSPPKLECSGVGHNFIKLKWGDGKNLDFTKFYVEMYVQRAKEFQVVYTGTNCMCKVNKLQERSAYTFRICAGNDRAGVGEYSEEFVFNTTACLPNGIKPPRIAQNLPTTSCSASLSGAAATASGASTTALAGSSIPSGLIPETPSFLTGLGNLMLGVPITLEWQHSKNTFSDRVEYMLQYAIGKDGEFKMIYRGSETKFTIENLEPAGLYQFRVCPIRVTQAGEDLLGAFTTPFRFLVPLIPSLEDIDDSVLTNAAASMIASLSAAGAEGASCQGHAHHHSHHHHHHNPVHSHHNSRHSGHQHNIASSGGENNLASNSTLHQRSVSASAACTSSSNSNASLLATNELASNFASCDDPNHNHHHHHRHAFQPHDSNNAESSHHHHNATTTGLASTGSRMTQLLANNPILLQAATAAISHHQHILDNQRHQQQQHGNVLRRFVTRLSSVYTNRKRFSDQEKAVIFMLSFLFFTFLFATLVKMFMR</sequence>
<evidence type="ECO:0000259" key="3">
    <source>
        <dbReference type="PROSITE" id="PS50853"/>
    </source>
</evidence>
<feature type="region of interest" description="Disordered" evidence="1">
    <location>
        <begin position="1341"/>
        <end position="1386"/>
    </location>
</feature>
<feature type="compositionally biased region" description="Low complexity" evidence="1">
    <location>
        <begin position="267"/>
        <end position="278"/>
    </location>
</feature>
<dbReference type="PRINTS" id="PR00014">
    <property type="entry name" value="FNTYPEIII"/>
</dbReference>
<dbReference type="EnsemblMetazoa" id="SCAU013947-RA">
    <property type="protein sequence ID" value="SCAU013947-PA"/>
    <property type="gene ID" value="SCAU013947"/>
</dbReference>
<feature type="region of interest" description="Disordered" evidence="1">
    <location>
        <begin position="342"/>
        <end position="361"/>
    </location>
</feature>
<dbReference type="SUPFAM" id="SSF49265">
    <property type="entry name" value="Fibronectin type III"/>
    <property type="match status" value="6"/>
</dbReference>
<dbReference type="FunFam" id="2.60.40.10:FF:000373">
    <property type="entry name" value="fibronectin type-III domain-containing protein 3A isoform X1"/>
    <property type="match status" value="1"/>
</dbReference>
<feature type="compositionally biased region" description="Pro residues" evidence="1">
    <location>
        <begin position="188"/>
        <end position="204"/>
    </location>
</feature>
<proteinExistence type="predicted"/>
<dbReference type="STRING" id="35570.A0A1I8Q4Z2"/>
<dbReference type="InterPro" id="IPR036116">
    <property type="entry name" value="FN3_sf"/>
</dbReference>
<feature type="region of interest" description="Disordered" evidence="1">
    <location>
        <begin position="1424"/>
        <end position="1463"/>
    </location>
</feature>
<evidence type="ECO:0000313" key="5">
    <source>
        <dbReference type="Proteomes" id="UP000095300"/>
    </source>
</evidence>
<feature type="domain" description="Fibronectin type-III" evidence="3">
    <location>
        <begin position="870"/>
        <end position="976"/>
    </location>
</feature>
<feature type="compositionally biased region" description="Basic residues" evidence="1">
    <location>
        <begin position="1430"/>
        <end position="1439"/>
    </location>
</feature>
<dbReference type="InterPro" id="IPR003961">
    <property type="entry name" value="FN3_dom"/>
</dbReference>
<dbReference type="Gene3D" id="2.60.40.10">
    <property type="entry name" value="Immunoglobulins"/>
    <property type="match status" value="9"/>
</dbReference>
<feature type="compositionally biased region" description="Polar residues" evidence="1">
    <location>
        <begin position="1372"/>
        <end position="1386"/>
    </location>
</feature>
<feature type="domain" description="Fibronectin type-III" evidence="3">
    <location>
        <begin position="1070"/>
        <end position="1162"/>
    </location>
</feature>
<dbReference type="OrthoDB" id="443915at2759"/>
<organism evidence="4 5">
    <name type="scientific">Stomoxys calcitrans</name>
    <name type="common">Stable fly</name>
    <name type="synonym">Conops calcitrans</name>
    <dbReference type="NCBI Taxonomy" id="35570"/>
    <lineage>
        <taxon>Eukaryota</taxon>
        <taxon>Metazoa</taxon>
        <taxon>Ecdysozoa</taxon>
        <taxon>Arthropoda</taxon>
        <taxon>Hexapoda</taxon>
        <taxon>Insecta</taxon>
        <taxon>Pterygota</taxon>
        <taxon>Neoptera</taxon>
        <taxon>Endopterygota</taxon>
        <taxon>Diptera</taxon>
        <taxon>Brachycera</taxon>
        <taxon>Muscomorpha</taxon>
        <taxon>Muscoidea</taxon>
        <taxon>Muscidae</taxon>
        <taxon>Stomoxys</taxon>
    </lineage>
</organism>
<feature type="region of interest" description="Disordered" evidence="1">
    <location>
        <begin position="172"/>
        <end position="337"/>
    </location>
</feature>
<dbReference type="InterPro" id="IPR013783">
    <property type="entry name" value="Ig-like_fold"/>
</dbReference>